<organism evidence="1 2">
    <name type="scientific">Kaistella daneshvariae</name>
    <dbReference type="NCBI Taxonomy" id="2487074"/>
    <lineage>
        <taxon>Bacteria</taxon>
        <taxon>Pseudomonadati</taxon>
        <taxon>Bacteroidota</taxon>
        <taxon>Flavobacteriia</taxon>
        <taxon>Flavobacteriales</taxon>
        <taxon>Weeksellaceae</taxon>
        <taxon>Chryseobacterium group</taxon>
        <taxon>Kaistella</taxon>
    </lineage>
</organism>
<dbReference type="Proteomes" id="UP000270224">
    <property type="component" value="Unassembled WGS sequence"/>
</dbReference>
<sequence length="824" mass="97775">MVFLFKNTNVVHMMNLYLEDLEREVDSSAVKDFKNIESLFKNYTRFDKINFKIIHDYLLEDIKEDLFISIPEHEYRPNFFSSIFNSILLIKIYQNYFHHSETYSQLQRDDLIITKQKGEFRVMVVKGLGPEYTRVNYKFPRGNERNAPDLNYSNLRILTKINPEIKNTRNTGANVEAYYNYLKNAFGDTFPFITEFKSRTLIIAEKDFFLESRFLPVNYTNRNGKIAPDLPFFNNIIECCTDIEVAKKHILVDDTTFDEVVIIGDAKYIDKFHNILNEKWNGRYKKIVCIGSNLPDKNNEFLKWLWSVDEVKYANGEKPNLPSKIKISNPELYEILNELRIYLNDVLKEEEIDLSFILKYTNFYFRTIFINNSFSRRYLLEYSSRLQNYFESENFEREFSQSFYKNNFYDIIKIGQHKENITGFFNRLLQELSHKNLKWEQIIKLSKNQKRVFVLAEKKNFNSLTEQISKSYLPNVTVISDKKIDSVKPTLDSWLRSAQNSRNALLIIPYLNNIDLYNCLKNVNGQCKILSYEGIDEIIVDKIHNNFINNELTKLSDTGRKKFFSAEYEKIIEEEFRDLDSLFQFNINDTEFRNDPYESIDLPKDKLFYEIRFSDHSSEKFESSKGVFRIEGENLFTTTIGEVFVGDKIRFYQNTGREDFRKILEIFDENKLLSHFDKYALEWKATLRKIEIKEGNIERAYQKLYDKSNKINLVTFKNYFNRDTETRFPRRKTLAAIKNYCERNGMLDELIVKEFNLFLQYSSKDHSLRQQAGRVLGNDMLEYVASEKTEKSATLMKLSADVLDKLVATVKEKTIKEKLIIENE</sequence>
<protein>
    <submittedName>
        <fullName evidence="1">Uncharacterized protein</fullName>
    </submittedName>
</protein>
<proteinExistence type="predicted"/>
<reference evidence="2" key="1">
    <citation type="submission" date="2018-11" db="EMBL/GenBank/DDBJ databases">
        <title>Proposal to divide the Flavobacteriaceae and reorganize its genera based on Amino Acid Identity values calculated from whole genome sequences.</title>
        <authorList>
            <person name="Nicholson A.C."/>
            <person name="Gulvik C.A."/>
            <person name="Whitney A.M."/>
            <person name="Humrighouse B.W."/>
            <person name="Bell M."/>
            <person name="Holmes B."/>
            <person name="Steigerwalt A."/>
            <person name="Villarma A."/>
            <person name="Sheth M."/>
            <person name="Batra D."/>
            <person name="Pryor J."/>
            <person name="Bernardet J.-F."/>
            <person name="Hugo C."/>
            <person name="Kampfer P."/>
            <person name="Newman J."/>
            <person name="Mcquiston J.R."/>
        </authorList>
    </citation>
    <scope>NUCLEOTIDE SEQUENCE [LARGE SCALE GENOMIC DNA]</scope>
    <source>
        <strain evidence="2">H3056</strain>
    </source>
</reference>
<evidence type="ECO:0000313" key="2">
    <source>
        <dbReference type="Proteomes" id="UP000270224"/>
    </source>
</evidence>
<comment type="caution">
    <text evidence="1">The sequence shown here is derived from an EMBL/GenBank/DDBJ whole genome shotgun (WGS) entry which is preliminary data.</text>
</comment>
<dbReference type="EMBL" id="RJUG01000004">
    <property type="protein sequence ID" value="ROI08388.1"/>
    <property type="molecule type" value="Genomic_DNA"/>
</dbReference>
<gene>
    <name evidence="1" type="ORF">EGI11_12240</name>
</gene>
<reference evidence="2" key="2">
    <citation type="submission" date="2018-11" db="EMBL/GenBank/DDBJ databases">
        <title>Proposal to divide the Flavobacteriaceae and reorganize its genera based on Amino Acid Identity values calculated from whole genome sequences.</title>
        <authorList>
            <person name="Nicholson A.C."/>
            <person name="Gulvik C.A."/>
            <person name="Whitney A.M."/>
            <person name="Humrighouse B.W."/>
            <person name="Bell M."/>
            <person name="Holmens B."/>
            <person name="Steigerwalt A."/>
            <person name="Villarma A."/>
            <person name="Sheth M."/>
            <person name="Batra D."/>
            <person name="Pryor J."/>
            <person name="Bernardet J.-F."/>
            <person name="Hugo C."/>
            <person name="Kampfer P."/>
            <person name="Newman J."/>
            <person name="Mcquiston J.R."/>
        </authorList>
    </citation>
    <scope>NUCLEOTIDE SEQUENCE [LARGE SCALE GENOMIC DNA]</scope>
    <source>
        <strain evidence="2">H3056</strain>
    </source>
</reference>
<evidence type="ECO:0000313" key="1">
    <source>
        <dbReference type="EMBL" id="ROI08388.1"/>
    </source>
</evidence>
<dbReference type="AlphaFoldDB" id="A0A3N0WTG7"/>
<accession>A0A3N0WTG7</accession>
<name>A0A3N0WTG7_9FLAO</name>